<keyword evidence="2" id="KW-1185">Reference proteome</keyword>
<accession>A0ABD5S0U5</accession>
<name>A0ABD5S0U5_9EURY</name>
<dbReference type="EMBL" id="JBHSWU010000433">
    <property type="protein sequence ID" value="MFC6725225.1"/>
    <property type="molecule type" value="Genomic_DNA"/>
</dbReference>
<evidence type="ECO:0000313" key="2">
    <source>
        <dbReference type="Proteomes" id="UP001596328"/>
    </source>
</evidence>
<dbReference type="InterPro" id="IPR012349">
    <property type="entry name" value="Split_barrel_FMN-bd"/>
</dbReference>
<evidence type="ECO:0000313" key="1">
    <source>
        <dbReference type="EMBL" id="MFC6725225.1"/>
    </source>
</evidence>
<dbReference type="SUPFAM" id="SSF50475">
    <property type="entry name" value="FMN-binding split barrel"/>
    <property type="match status" value="1"/>
</dbReference>
<reference evidence="1 2" key="1">
    <citation type="journal article" date="2019" name="Int. J. Syst. Evol. Microbiol.">
        <title>The Global Catalogue of Microorganisms (GCM) 10K type strain sequencing project: providing services to taxonomists for standard genome sequencing and annotation.</title>
        <authorList>
            <consortium name="The Broad Institute Genomics Platform"/>
            <consortium name="The Broad Institute Genome Sequencing Center for Infectious Disease"/>
            <person name="Wu L."/>
            <person name="Ma J."/>
        </authorList>
    </citation>
    <scope>NUCLEOTIDE SEQUENCE [LARGE SCALE GENOMIC DNA]</scope>
    <source>
        <strain evidence="1 2">NBRC 111368</strain>
    </source>
</reference>
<protein>
    <submittedName>
        <fullName evidence="1">Pyridoxamine 5'-phosphate oxidase family protein</fullName>
    </submittedName>
</protein>
<sequence>MADARSVRMDDEARDEFLATGGTGVISFDREGEAPYSLPVSYGYDPESGHFFFRLAVGPDGEKAEFATPSTPVSFVAYDTLDGEWRSVVATGRLEEVTEAAIDSTVVEAMRRVHIPLVDVFDRHPREVEFEFFRLVPDELTGRREAQPEN</sequence>
<dbReference type="Proteomes" id="UP001596328">
    <property type="component" value="Unassembled WGS sequence"/>
</dbReference>
<gene>
    <name evidence="1" type="ORF">ACFQE1_12765</name>
</gene>
<dbReference type="Pfam" id="PF12900">
    <property type="entry name" value="Pyridox_ox_2"/>
    <property type="match status" value="1"/>
</dbReference>
<dbReference type="Gene3D" id="2.30.110.10">
    <property type="entry name" value="Electron Transport, Fmn-binding Protein, Chain A"/>
    <property type="match status" value="1"/>
</dbReference>
<dbReference type="InterPro" id="IPR024747">
    <property type="entry name" value="Pyridox_Oxase-rel"/>
</dbReference>
<dbReference type="AlphaFoldDB" id="A0ABD5S0U5"/>
<organism evidence="1 2">
    <name type="scientific">Halobium palmae</name>
    <dbReference type="NCBI Taxonomy" id="1776492"/>
    <lineage>
        <taxon>Archaea</taxon>
        <taxon>Methanobacteriati</taxon>
        <taxon>Methanobacteriota</taxon>
        <taxon>Stenosarchaea group</taxon>
        <taxon>Halobacteria</taxon>
        <taxon>Halobacteriales</taxon>
        <taxon>Haloferacaceae</taxon>
        <taxon>Halobium</taxon>
    </lineage>
</organism>
<proteinExistence type="predicted"/>
<comment type="caution">
    <text evidence="1">The sequence shown here is derived from an EMBL/GenBank/DDBJ whole genome shotgun (WGS) entry which is preliminary data.</text>
</comment>